<gene>
    <name evidence="1" type="ORF">K458DRAFT_383821</name>
</gene>
<evidence type="ECO:0000313" key="1">
    <source>
        <dbReference type="EMBL" id="KAF2689163.1"/>
    </source>
</evidence>
<name>A0A6G1JG98_9PLEO</name>
<dbReference type="AlphaFoldDB" id="A0A6G1JG98"/>
<evidence type="ECO:0000313" key="2">
    <source>
        <dbReference type="Proteomes" id="UP000799291"/>
    </source>
</evidence>
<keyword evidence="2" id="KW-1185">Reference proteome</keyword>
<protein>
    <submittedName>
        <fullName evidence="1">Uncharacterized protein</fullName>
    </submittedName>
</protein>
<accession>A0A6G1JG98</accession>
<proteinExistence type="predicted"/>
<organism evidence="1 2">
    <name type="scientific">Lentithecium fluviatile CBS 122367</name>
    <dbReference type="NCBI Taxonomy" id="1168545"/>
    <lineage>
        <taxon>Eukaryota</taxon>
        <taxon>Fungi</taxon>
        <taxon>Dikarya</taxon>
        <taxon>Ascomycota</taxon>
        <taxon>Pezizomycotina</taxon>
        <taxon>Dothideomycetes</taxon>
        <taxon>Pleosporomycetidae</taxon>
        <taxon>Pleosporales</taxon>
        <taxon>Massarineae</taxon>
        <taxon>Lentitheciaceae</taxon>
        <taxon>Lentithecium</taxon>
    </lineage>
</organism>
<dbReference type="Proteomes" id="UP000799291">
    <property type="component" value="Unassembled WGS sequence"/>
</dbReference>
<sequence length="102" mass="10986">MSEVAASHLRDLRTWISTCLLRVAAGADDGSAALWMAGQCDEEEERACVNRSFSPTSPIFALPFIPHRRVTEIDALAAATYCSAIIHRPPGRGGGLESSDTR</sequence>
<reference evidence="1" key="1">
    <citation type="journal article" date="2020" name="Stud. Mycol.">
        <title>101 Dothideomycetes genomes: a test case for predicting lifestyles and emergence of pathogens.</title>
        <authorList>
            <person name="Haridas S."/>
            <person name="Albert R."/>
            <person name="Binder M."/>
            <person name="Bloem J."/>
            <person name="Labutti K."/>
            <person name="Salamov A."/>
            <person name="Andreopoulos B."/>
            <person name="Baker S."/>
            <person name="Barry K."/>
            <person name="Bills G."/>
            <person name="Bluhm B."/>
            <person name="Cannon C."/>
            <person name="Castanera R."/>
            <person name="Culley D."/>
            <person name="Daum C."/>
            <person name="Ezra D."/>
            <person name="Gonzalez J."/>
            <person name="Henrissat B."/>
            <person name="Kuo A."/>
            <person name="Liang C."/>
            <person name="Lipzen A."/>
            <person name="Lutzoni F."/>
            <person name="Magnuson J."/>
            <person name="Mondo S."/>
            <person name="Nolan M."/>
            <person name="Ohm R."/>
            <person name="Pangilinan J."/>
            <person name="Park H.-J."/>
            <person name="Ramirez L."/>
            <person name="Alfaro M."/>
            <person name="Sun H."/>
            <person name="Tritt A."/>
            <person name="Yoshinaga Y."/>
            <person name="Zwiers L.-H."/>
            <person name="Turgeon B."/>
            <person name="Goodwin S."/>
            <person name="Spatafora J."/>
            <person name="Crous P."/>
            <person name="Grigoriev I."/>
        </authorList>
    </citation>
    <scope>NUCLEOTIDE SEQUENCE</scope>
    <source>
        <strain evidence="1">CBS 122367</strain>
    </source>
</reference>
<dbReference type="EMBL" id="MU005572">
    <property type="protein sequence ID" value="KAF2689163.1"/>
    <property type="molecule type" value="Genomic_DNA"/>
</dbReference>